<sequence length="119" mass="13442">MRMEVCEDMTVDLPLANMRKRQCMGDMTEHPNSKRQCTSLGSIANGNGVLYNQFNDCDMVYWQMQMSMAKKEPVSEFVPQPENNMDYMPVENHGRSSSAQPCPRCIAGESGHINHILGL</sequence>
<reference evidence="1" key="1">
    <citation type="submission" date="2022-03" db="EMBL/GenBank/DDBJ databases">
        <authorList>
            <person name="Alioto T."/>
            <person name="Alioto T."/>
            <person name="Gomez Garrido J."/>
        </authorList>
    </citation>
    <scope>NUCLEOTIDE SEQUENCE</scope>
</reference>
<proteinExistence type="predicted"/>
<dbReference type="Proteomes" id="UP001295444">
    <property type="component" value="Chromosome 11"/>
</dbReference>
<gene>
    <name evidence="1" type="ORF">PECUL_23A029300</name>
</gene>
<evidence type="ECO:0000313" key="2">
    <source>
        <dbReference type="Proteomes" id="UP001295444"/>
    </source>
</evidence>
<evidence type="ECO:0000313" key="1">
    <source>
        <dbReference type="EMBL" id="CAH2322881.1"/>
    </source>
</evidence>
<protein>
    <submittedName>
        <fullName evidence="1">Uncharacterized protein</fullName>
    </submittedName>
</protein>
<dbReference type="EMBL" id="OW240922">
    <property type="protein sequence ID" value="CAH2322881.1"/>
    <property type="molecule type" value="Genomic_DNA"/>
</dbReference>
<organism evidence="1 2">
    <name type="scientific">Pelobates cultripes</name>
    <name type="common">Western spadefoot toad</name>
    <dbReference type="NCBI Taxonomy" id="61616"/>
    <lineage>
        <taxon>Eukaryota</taxon>
        <taxon>Metazoa</taxon>
        <taxon>Chordata</taxon>
        <taxon>Craniata</taxon>
        <taxon>Vertebrata</taxon>
        <taxon>Euteleostomi</taxon>
        <taxon>Amphibia</taxon>
        <taxon>Batrachia</taxon>
        <taxon>Anura</taxon>
        <taxon>Pelobatoidea</taxon>
        <taxon>Pelobatidae</taxon>
        <taxon>Pelobates</taxon>
    </lineage>
</organism>
<keyword evidence="2" id="KW-1185">Reference proteome</keyword>
<accession>A0AAD1TC94</accession>
<dbReference type="AlphaFoldDB" id="A0AAD1TC94"/>
<name>A0AAD1TC94_PELCU</name>